<evidence type="ECO:0000313" key="3">
    <source>
        <dbReference type="Proteomes" id="UP000886520"/>
    </source>
</evidence>
<feature type="region of interest" description="Disordered" evidence="1">
    <location>
        <begin position="1"/>
        <end position="22"/>
    </location>
</feature>
<evidence type="ECO:0000313" key="2">
    <source>
        <dbReference type="EMBL" id="KAI5067458.1"/>
    </source>
</evidence>
<accession>A0A9D4UHC6</accession>
<keyword evidence="3" id="KW-1185">Reference proteome</keyword>
<proteinExistence type="predicted"/>
<evidence type="ECO:0000256" key="1">
    <source>
        <dbReference type="SAM" id="MobiDB-lite"/>
    </source>
</evidence>
<dbReference type="AlphaFoldDB" id="A0A9D4UHC6"/>
<dbReference type="Proteomes" id="UP000886520">
    <property type="component" value="Chromosome 17"/>
</dbReference>
<dbReference type="EMBL" id="JABFUD020000017">
    <property type="protein sequence ID" value="KAI5067458.1"/>
    <property type="molecule type" value="Genomic_DNA"/>
</dbReference>
<dbReference type="OrthoDB" id="1978473at2759"/>
<name>A0A9D4UHC6_ADICA</name>
<protein>
    <submittedName>
        <fullName evidence="2">Uncharacterized protein</fullName>
    </submittedName>
</protein>
<organism evidence="2 3">
    <name type="scientific">Adiantum capillus-veneris</name>
    <name type="common">Maidenhair fern</name>
    <dbReference type="NCBI Taxonomy" id="13818"/>
    <lineage>
        <taxon>Eukaryota</taxon>
        <taxon>Viridiplantae</taxon>
        <taxon>Streptophyta</taxon>
        <taxon>Embryophyta</taxon>
        <taxon>Tracheophyta</taxon>
        <taxon>Polypodiopsida</taxon>
        <taxon>Polypodiidae</taxon>
        <taxon>Polypodiales</taxon>
        <taxon>Pteridineae</taxon>
        <taxon>Pteridaceae</taxon>
        <taxon>Vittarioideae</taxon>
        <taxon>Adiantum</taxon>
    </lineage>
</organism>
<gene>
    <name evidence="2" type="ORF">GOP47_0017986</name>
</gene>
<comment type="caution">
    <text evidence="2">The sequence shown here is derived from an EMBL/GenBank/DDBJ whole genome shotgun (WGS) entry which is preliminary data.</text>
</comment>
<reference evidence="2" key="1">
    <citation type="submission" date="2021-01" db="EMBL/GenBank/DDBJ databases">
        <title>Adiantum capillus-veneris genome.</title>
        <authorList>
            <person name="Fang Y."/>
            <person name="Liao Q."/>
        </authorList>
    </citation>
    <scope>NUCLEOTIDE SEQUENCE</scope>
    <source>
        <strain evidence="2">H3</strain>
        <tissue evidence="2">Leaf</tissue>
    </source>
</reference>
<sequence length="236" mass="27481">MAGKGSSRRKFADGTSRKRGKCGRPLRRLIPYARVRGLRDDLSGLKAAFAKEGYMQEKGAFIVSVWTCKKEVLALTDEIKANMDPFWIEFNEEFKIELRKDIRVLCTIIDPTKVPEIALLSSLQWMNFMNKHALVACHLRDEIVNTTHICAADHEVYLKGLPMQDQALIAEVRRKYSKGAEPWYPLTRRYLARLVYDVQMSKEKDKNLDQLRHSLSEKELKKREKQIQQDLWVKNN</sequence>